<feature type="domain" description="HTH iclR-type" evidence="7">
    <location>
        <begin position="15"/>
        <end position="75"/>
    </location>
</feature>
<evidence type="ECO:0000256" key="3">
    <source>
        <dbReference type="ARBA" id="ARBA00023125"/>
    </source>
</evidence>
<dbReference type="Proteomes" id="UP000272400">
    <property type="component" value="Unassembled WGS sequence"/>
</dbReference>
<evidence type="ECO:0000256" key="4">
    <source>
        <dbReference type="ARBA" id="ARBA00023163"/>
    </source>
</evidence>
<dbReference type="EMBL" id="RJKE01000001">
    <property type="protein sequence ID" value="ROO87618.1"/>
    <property type="molecule type" value="Genomic_DNA"/>
</dbReference>
<evidence type="ECO:0000259" key="7">
    <source>
        <dbReference type="PROSITE" id="PS51077"/>
    </source>
</evidence>
<dbReference type="SUPFAM" id="SSF55781">
    <property type="entry name" value="GAF domain-like"/>
    <property type="match status" value="1"/>
</dbReference>
<feature type="domain" description="IclR-ED" evidence="8">
    <location>
        <begin position="76"/>
        <end position="259"/>
    </location>
</feature>
<evidence type="ECO:0000313" key="10">
    <source>
        <dbReference type="Proteomes" id="UP000272400"/>
    </source>
</evidence>
<keyword evidence="3" id="KW-0238">DNA-binding</keyword>
<dbReference type="GO" id="GO:0006071">
    <property type="term" value="P:glycerol metabolic process"/>
    <property type="evidence" value="ECO:0007669"/>
    <property type="project" value="UniProtKB-KW"/>
</dbReference>
<keyword evidence="10" id="KW-1185">Reference proteome</keyword>
<dbReference type="InterPro" id="IPR029016">
    <property type="entry name" value="GAF-like_dom_sf"/>
</dbReference>
<comment type="caution">
    <text evidence="9">The sequence shown here is derived from an EMBL/GenBank/DDBJ whole genome shotgun (WGS) entry which is preliminary data.</text>
</comment>
<dbReference type="PROSITE" id="PS51077">
    <property type="entry name" value="HTH_ICLR"/>
    <property type="match status" value="1"/>
</dbReference>
<keyword evidence="1" id="KW-0319">Glycerol metabolism</keyword>
<dbReference type="InterPro" id="IPR036390">
    <property type="entry name" value="WH_DNA-bd_sf"/>
</dbReference>
<dbReference type="InterPro" id="IPR036388">
    <property type="entry name" value="WH-like_DNA-bd_sf"/>
</dbReference>
<dbReference type="FunFam" id="1.10.10.10:FF:000056">
    <property type="entry name" value="IclR family transcriptional regulator"/>
    <property type="match status" value="1"/>
</dbReference>
<keyword evidence="4" id="KW-0804">Transcription</keyword>
<dbReference type="Pfam" id="PF09339">
    <property type="entry name" value="HTH_IclR"/>
    <property type="match status" value="1"/>
</dbReference>
<evidence type="ECO:0000256" key="5">
    <source>
        <dbReference type="ARBA" id="ARBA00058938"/>
    </source>
</evidence>
<dbReference type="Pfam" id="PF01614">
    <property type="entry name" value="IclR_C"/>
    <property type="match status" value="1"/>
</dbReference>
<dbReference type="PANTHER" id="PTHR30136:SF24">
    <property type="entry name" value="HTH-TYPE TRANSCRIPTIONAL REPRESSOR ALLR"/>
    <property type="match status" value="1"/>
</dbReference>
<evidence type="ECO:0000313" key="9">
    <source>
        <dbReference type="EMBL" id="ROO87618.1"/>
    </source>
</evidence>
<dbReference type="Gene3D" id="3.30.450.40">
    <property type="match status" value="1"/>
</dbReference>
<dbReference type="InterPro" id="IPR050707">
    <property type="entry name" value="HTH_MetabolicPath_Reg"/>
</dbReference>
<protein>
    <recommendedName>
        <fullName evidence="6">Glycerol operon regulatory protein</fullName>
    </recommendedName>
</protein>
<dbReference type="AlphaFoldDB" id="A0A3N1D3I8"/>
<sequence>MSCMTGSAGGYRERNSTADRALDVLLLFSEEQRTLSGSEVAQHLGVARSTGYRYLQSLTASGFVEEVDGRYGLGPKILELARVARSGSGLLELARPVMSRLAERTEQTVLLTRRSGNVVVCLDAVESTRPIRISYEPGHVFALNAGAAAEVLLAWEDDATVAELLATATLERYTERSVTDPEVLAARLRRIRASGAAVSRGEVDAEVLGIAAPVFDGNGRVRAAISVAALARQHPAGSAELLEEGVRSAAKDLTLRLSLG</sequence>
<dbReference type="GO" id="GO:0045892">
    <property type="term" value="P:negative regulation of DNA-templated transcription"/>
    <property type="evidence" value="ECO:0007669"/>
    <property type="project" value="TreeGrafter"/>
</dbReference>
<dbReference type="InterPro" id="IPR005471">
    <property type="entry name" value="Tscrpt_reg_IclR_N"/>
</dbReference>
<gene>
    <name evidence="9" type="ORF">EDD29_5236</name>
</gene>
<evidence type="ECO:0000259" key="8">
    <source>
        <dbReference type="PROSITE" id="PS51078"/>
    </source>
</evidence>
<comment type="function">
    <text evidence="5">May be an activator protein for the gylABX operon.</text>
</comment>
<dbReference type="GO" id="GO:0003700">
    <property type="term" value="F:DNA-binding transcription factor activity"/>
    <property type="evidence" value="ECO:0007669"/>
    <property type="project" value="TreeGrafter"/>
</dbReference>
<reference evidence="9 10" key="1">
    <citation type="submission" date="2018-11" db="EMBL/GenBank/DDBJ databases">
        <title>Sequencing the genomes of 1000 actinobacteria strains.</title>
        <authorList>
            <person name="Klenk H.-P."/>
        </authorList>
    </citation>
    <scope>NUCLEOTIDE SEQUENCE [LARGE SCALE GENOMIC DNA]</scope>
    <source>
        <strain evidence="9 10">DSM 44254</strain>
    </source>
</reference>
<dbReference type="Gene3D" id="1.10.10.10">
    <property type="entry name" value="Winged helix-like DNA-binding domain superfamily/Winged helix DNA-binding domain"/>
    <property type="match status" value="1"/>
</dbReference>
<dbReference type="SMART" id="SM00346">
    <property type="entry name" value="HTH_ICLR"/>
    <property type="match status" value="1"/>
</dbReference>
<name>A0A3N1D3I8_9ACTN</name>
<dbReference type="PANTHER" id="PTHR30136">
    <property type="entry name" value="HELIX-TURN-HELIX TRANSCRIPTIONAL REGULATOR, ICLR FAMILY"/>
    <property type="match status" value="1"/>
</dbReference>
<organism evidence="9 10">
    <name type="scientific">Actinocorallia herbida</name>
    <dbReference type="NCBI Taxonomy" id="58109"/>
    <lineage>
        <taxon>Bacteria</taxon>
        <taxon>Bacillati</taxon>
        <taxon>Actinomycetota</taxon>
        <taxon>Actinomycetes</taxon>
        <taxon>Streptosporangiales</taxon>
        <taxon>Thermomonosporaceae</taxon>
        <taxon>Actinocorallia</taxon>
    </lineage>
</organism>
<dbReference type="PROSITE" id="PS51078">
    <property type="entry name" value="ICLR_ED"/>
    <property type="match status" value="1"/>
</dbReference>
<evidence type="ECO:0000256" key="6">
    <source>
        <dbReference type="ARBA" id="ARBA00070406"/>
    </source>
</evidence>
<keyword evidence="2" id="KW-0805">Transcription regulation</keyword>
<evidence type="ECO:0000256" key="2">
    <source>
        <dbReference type="ARBA" id="ARBA00023015"/>
    </source>
</evidence>
<dbReference type="InterPro" id="IPR014757">
    <property type="entry name" value="Tscrpt_reg_IclR_C"/>
</dbReference>
<evidence type="ECO:0000256" key="1">
    <source>
        <dbReference type="ARBA" id="ARBA00022798"/>
    </source>
</evidence>
<proteinExistence type="predicted"/>
<dbReference type="GO" id="GO:0003677">
    <property type="term" value="F:DNA binding"/>
    <property type="evidence" value="ECO:0007669"/>
    <property type="project" value="UniProtKB-KW"/>
</dbReference>
<dbReference type="SUPFAM" id="SSF46785">
    <property type="entry name" value="Winged helix' DNA-binding domain"/>
    <property type="match status" value="1"/>
</dbReference>
<accession>A0A3N1D3I8</accession>